<feature type="non-terminal residue" evidence="1">
    <location>
        <position position="234"/>
    </location>
</feature>
<feature type="non-terminal residue" evidence="1">
    <location>
        <position position="1"/>
    </location>
</feature>
<name>X1A4K7_9ZZZZ</name>
<gene>
    <name evidence="1" type="ORF">S01H4_27465</name>
</gene>
<organism evidence="1">
    <name type="scientific">marine sediment metagenome</name>
    <dbReference type="NCBI Taxonomy" id="412755"/>
    <lineage>
        <taxon>unclassified sequences</taxon>
        <taxon>metagenomes</taxon>
        <taxon>ecological metagenomes</taxon>
    </lineage>
</organism>
<accession>X1A4K7</accession>
<reference evidence="1" key="1">
    <citation type="journal article" date="2014" name="Front. Microbiol.">
        <title>High frequency of phylogenetically diverse reductive dehalogenase-homologous genes in deep subseafloor sedimentary metagenomes.</title>
        <authorList>
            <person name="Kawai M."/>
            <person name="Futagami T."/>
            <person name="Toyoda A."/>
            <person name="Takaki Y."/>
            <person name="Nishi S."/>
            <person name="Hori S."/>
            <person name="Arai W."/>
            <person name="Tsubouchi T."/>
            <person name="Morono Y."/>
            <person name="Uchiyama I."/>
            <person name="Ito T."/>
            <person name="Fujiyama A."/>
            <person name="Inagaki F."/>
            <person name="Takami H."/>
        </authorList>
    </citation>
    <scope>NUCLEOTIDE SEQUENCE</scope>
    <source>
        <strain evidence="1">Expedition CK06-06</strain>
    </source>
</reference>
<protein>
    <submittedName>
        <fullName evidence="1">Uncharacterized protein</fullName>
    </submittedName>
</protein>
<dbReference type="AlphaFoldDB" id="X1A4K7"/>
<comment type="caution">
    <text evidence="1">The sequence shown here is derived from an EMBL/GenBank/DDBJ whole genome shotgun (WGS) entry which is preliminary data.</text>
</comment>
<evidence type="ECO:0000313" key="1">
    <source>
        <dbReference type="EMBL" id="GAG77035.1"/>
    </source>
</evidence>
<dbReference type="EMBL" id="BART01013431">
    <property type="protein sequence ID" value="GAG77035.1"/>
    <property type="molecule type" value="Genomic_DNA"/>
</dbReference>
<proteinExistence type="predicted"/>
<sequence length="234" mass="26752">EYVRWRLLDGFTEATNIGSAGGYFIFKNDTWNDITPCNNDQWYHIKVDFNTVTDLFNLTIDGIRELTNGAFINDVDNINILQFYTRGWGTSNYRGYIDAVGYSWDPDYIIGDNLDEGLLLSYDTNTTFDWQGYSYDGQVNKTILGNTVIPMPSYGDHRIQVFGNSSLGTMYQSSIRYFSISPINIITPENRTYTQPMSGYYPGTYGFENEDDSEVGTEVAFITRYESDHSEAYA</sequence>